<dbReference type="Pfam" id="PF14244">
    <property type="entry name" value="Retrotran_gag_3"/>
    <property type="match status" value="1"/>
</dbReference>
<dbReference type="EMBL" id="JACGWJ010000016">
    <property type="protein sequence ID" value="KAL0360999.1"/>
    <property type="molecule type" value="Genomic_DNA"/>
</dbReference>
<dbReference type="InterPro" id="IPR029472">
    <property type="entry name" value="Copia-like_N"/>
</dbReference>
<comment type="caution">
    <text evidence="2">The sequence shown here is derived from an EMBL/GenBank/DDBJ whole genome shotgun (WGS) entry which is preliminary data.</text>
</comment>
<gene>
    <name evidence="2" type="ORF">Sradi_3784400</name>
</gene>
<dbReference type="AlphaFoldDB" id="A0AAW2PZJ6"/>
<reference evidence="2" key="2">
    <citation type="journal article" date="2024" name="Plant">
        <title>Genomic evolution and insights into agronomic trait innovations of Sesamum species.</title>
        <authorList>
            <person name="Miao H."/>
            <person name="Wang L."/>
            <person name="Qu L."/>
            <person name="Liu H."/>
            <person name="Sun Y."/>
            <person name="Le M."/>
            <person name="Wang Q."/>
            <person name="Wei S."/>
            <person name="Zheng Y."/>
            <person name="Lin W."/>
            <person name="Duan Y."/>
            <person name="Cao H."/>
            <person name="Xiong S."/>
            <person name="Wang X."/>
            <person name="Wei L."/>
            <person name="Li C."/>
            <person name="Ma Q."/>
            <person name="Ju M."/>
            <person name="Zhao R."/>
            <person name="Li G."/>
            <person name="Mu C."/>
            <person name="Tian Q."/>
            <person name="Mei H."/>
            <person name="Zhang T."/>
            <person name="Gao T."/>
            <person name="Zhang H."/>
        </authorList>
    </citation>
    <scope>NUCLEOTIDE SEQUENCE</scope>
    <source>
        <strain evidence="2">G02</strain>
    </source>
</reference>
<accession>A0AAW2PZJ6</accession>
<sequence>MAGTNETGVMPGFGSGVVSGTNAVHESEDLKIHTSNFPGMVLVSTPLVENNYLMWSKSVKVALTVKMKLSFIDRTYLKPTENIEECNQWIRTDSMVFSWIMNSISKDIAKAFFHAKSARRLWLQLESRYGQVN</sequence>
<dbReference type="PANTHER" id="PTHR37610:SF40">
    <property type="entry name" value="OS01G0909600 PROTEIN"/>
    <property type="match status" value="1"/>
</dbReference>
<evidence type="ECO:0000259" key="1">
    <source>
        <dbReference type="Pfam" id="PF14244"/>
    </source>
</evidence>
<name>A0AAW2PZJ6_SESRA</name>
<feature type="domain" description="Retrotransposon Copia-like N-terminal" evidence="1">
    <location>
        <begin position="33"/>
        <end position="79"/>
    </location>
</feature>
<protein>
    <recommendedName>
        <fullName evidence="1">Retrotransposon Copia-like N-terminal domain-containing protein</fullName>
    </recommendedName>
</protein>
<dbReference type="PANTHER" id="PTHR37610">
    <property type="entry name" value="CCHC-TYPE DOMAIN-CONTAINING PROTEIN"/>
    <property type="match status" value="1"/>
</dbReference>
<evidence type="ECO:0000313" key="2">
    <source>
        <dbReference type="EMBL" id="KAL0360999.1"/>
    </source>
</evidence>
<reference evidence="2" key="1">
    <citation type="submission" date="2020-06" db="EMBL/GenBank/DDBJ databases">
        <authorList>
            <person name="Li T."/>
            <person name="Hu X."/>
            <person name="Zhang T."/>
            <person name="Song X."/>
            <person name="Zhang H."/>
            <person name="Dai N."/>
            <person name="Sheng W."/>
            <person name="Hou X."/>
            <person name="Wei L."/>
        </authorList>
    </citation>
    <scope>NUCLEOTIDE SEQUENCE</scope>
    <source>
        <strain evidence="2">G02</strain>
        <tissue evidence="2">Leaf</tissue>
    </source>
</reference>
<organism evidence="2">
    <name type="scientific">Sesamum radiatum</name>
    <name type="common">Black benniseed</name>
    <dbReference type="NCBI Taxonomy" id="300843"/>
    <lineage>
        <taxon>Eukaryota</taxon>
        <taxon>Viridiplantae</taxon>
        <taxon>Streptophyta</taxon>
        <taxon>Embryophyta</taxon>
        <taxon>Tracheophyta</taxon>
        <taxon>Spermatophyta</taxon>
        <taxon>Magnoliopsida</taxon>
        <taxon>eudicotyledons</taxon>
        <taxon>Gunneridae</taxon>
        <taxon>Pentapetalae</taxon>
        <taxon>asterids</taxon>
        <taxon>lamiids</taxon>
        <taxon>Lamiales</taxon>
        <taxon>Pedaliaceae</taxon>
        <taxon>Sesamum</taxon>
    </lineage>
</organism>
<proteinExistence type="predicted"/>